<keyword evidence="7" id="KW-1185">Reference proteome</keyword>
<feature type="domain" description="Protein kinase" evidence="4">
    <location>
        <begin position="967"/>
        <end position="1225"/>
    </location>
</feature>
<evidence type="ECO:0000313" key="6">
    <source>
        <dbReference type="EMBL" id="OAF71190.1"/>
    </source>
</evidence>
<dbReference type="Gene3D" id="1.10.510.10">
    <property type="entry name" value="Transferase(Phosphotransferase) domain 1"/>
    <property type="match status" value="1"/>
</dbReference>
<gene>
    <name evidence="6" type="ORF">A3Q56_01061</name>
</gene>
<dbReference type="SUPFAM" id="SSF49265">
    <property type="entry name" value="Fibronectin type III"/>
    <property type="match status" value="1"/>
</dbReference>
<dbReference type="InterPro" id="IPR003961">
    <property type="entry name" value="FN3_dom"/>
</dbReference>
<evidence type="ECO:0000313" key="7">
    <source>
        <dbReference type="Proteomes" id="UP000078046"/>
    </source>
</evidence>
<accession>A0A177BAI1</accession>
<proteinExistence type="inferred from homology"/>
<evidence type="ECO:0000256" key="2">
    <source>
        <dbReference type="ARBA" id="ARBA00022737"/>
    </source>
</evidence>
<dbReference type="GO" id="GO:0005524">
    <property type="term" value="F:ATP binding"/>
    <property type="evidence" value="ECO:0007669"/>
    <property type="project" value="InterPro"/>
</dbReference>
<dbReference type="PANTHER" id="PTHR47633:SF8">
    <property type="entry name" value="SPEG NEIGHBOR PROTEIN"/>
    <property type="match status" value="1"/>
</dbReference>
<dbReference type="GO" id="GO:0004672">
    <property type="term" value="F:protein kinase activity"/>
    <property type="evidence" value="ECO:0007669"/>
    <property type="project" value="InterPro"/>
</dbReference>
<comment type="similarity">
    <text evidence="1">Belongs to the protein kinase superfamily. CAMK Ser/Thr protein kinase family.</text>
</comment>
<dbReference type="InterPro" id="IPR036179">
    <property type="entry name" value="Ig-like_dom_sf"/>
</dbReference>
<dbReference type="Pfam" id="PF00069">
    <property type="entry name" value="Pkinase"/>
    <property type="match status" value="1"/>
</dbReference>
<evidence type="ECO:0000256" key="1">
    <source>
        <dbReference type="ARBA" id="ARBA00006692"/>
    </source>
</evidence>
<dbReference type="Proteomes" id="UP000078046">
    <property type="component" value="Unassembled WGS sequence"/>
</dbReference>
<dbReference type="Pfam" id="PF07679">
    <property type="entry name" value="I-set"/>
    <property type="match status" value="2"/>
</dbReference>
<dbReference type="InterPro" id="IPR011009">
    <property type="entry name" value="Kinase-like_dom_sf"/>
</dbReference>
<feature type="domain" description="Ig-like" evidence="5">
    <location>
        <begin position="166"/>
        <end position="275"/>
    </location>
</feature>
<dbReference type="InterPro" id="IPR036116">
    <property type="entry name" value="FN3_sf"/>
</dbReference>
<dbReference type="InterPro" id="IPR013783">
    <property type="entry name" value="Ig-like_fold"/>
</dbReference>
<dbReference type="InterPro" id="IPR003599">
    <property type="entry name" value="Ig_sub"/>
</dbReference>
<sequence>MSLNFSNIKLKKVKNVPASSQQQKEKFNLKPIKSDEYNETRQEELSNVLSSVKLKKANKITQDAANMMNLPILDKMDRKQSINASDGSNQSITKSNLSFIEERINKNKMKYNLNIPESDLDPVSQLNNKLKQRRQSMISPNAKNWNLEKILSKRNSVLSDHIVDWPALHAIEKENAKKYWIKQLEYSLNTQCNVLSLTAKLFYGSDSCHVNNLDIAWFKDNCNISSSPKYTIEKMENGWQKLKVNFFSLNDAGVYCCKIEGCQTKCIVDLERKVEKIVNVVDEKMIIPELPKWIKFPLSGPIKQYKISKNRFDAAQYFDVDESPEFLKIKLKSFETSQQGYYKVKIDYNSGKHEYFDFTLNESGQQKTKIKTECKKKDGKLKLTATVNNLNVDEIVVYSKSKHSNDYTEILCIKMDKTNLTTEFDILKKLNVDFEEIYISTRDYFQESEKQLVSIFDDSIDSELSCDSSVLDQDDERYNKETEDCGDKMKWKHVQSYPAPTVLETEQESVKIACKLKSFYSEDIKANFNLKYINRLDKTTNITRLIPYNEIVKSNCNACHSIVYNLVPTHEYELNLVYEKEFDRENDKYYTPASITSDRIFSAPVLIPKRPETEDYLWITSVTPNEIKLQVGDMLDIQMRVSSSSKILDYKWTKDEKMLIHEDDIIFYENGNNYQIKKILCSKEDSGMYSLHTTNMDMYKSYNVNVLIGESPKINFINYPKHVVQDEMLLFYILKNSHFSIEANITGIPNPSIEWFRNDENITKSDNLKIKSFSMSCWNNFKIKHVVNNTDVGEYKVLASNRFGQIEKKFKLIFLKIAFDMSNLKCNIVQENCAYLTWDVNYKHLKEFEFNEFDLNFIIKLCKNCTCKEDEHTWCIAKSTGLTSVKIENLESNVKYSFQVECQNEWAIIQLNLCTNIIKITTESTLVKSKTRNNFLNDLFTKKRYSINNEPMSFDYKKYSYGEHRRLSQFQSHSDGKFEKLYEICEKFDDNDSVSLYRIKDKMSGKNFLAKFYHFDISSKSETLRNDFKNYVKINEICQNNKNMIQLHDHYLDAEFGVLIMEMMTGPTFHSMINGLETCDEGNVSKFAKDMLESISLLHENGIAHLDLNEYYFAAQTIECDRLKMIDSYNSFKIDNEVSKFSLKRNALMNNKSIGFYTDIFLFGIVLKSIFLKLYNISRSLSIEDQLNSLESKLSFDGFDFICNVLQKDHKKIPTIHQALSHKWITQIPLLKSSKTNFGKNHMLGFKESFDYNLRNQKDLVDITFDNREYAPKFIEELKNIRVDNGSSVVLRCKVRSISSPSVFWYKKINKEILISGFKYIIKSCRLTHEIRISRCGVEDDDVYMIVIENSFGSITSSAKVTVNSKRILNFDRRQSLFNPVLPKLDTFKMSKDLEDLNLPIIEIKKCKFAFGLRDRRIVCGSELKLLCTVDNFERNDDIVWKHNGVKVNSNFKTNYDITNSVGICSCTISSTSYENNGMYNCMIMKKNCIIAETSCNVVIL</sequence>
<evidence type="ECO:0000259" key="4">
    <source>
        <dbReference type="PROSITE" id="PS50011"/>
    </source>
</evidence>
<dbReference type="SUPFAM" id="SSF56112">
    <property type="entry name" value="Protein kinase-like (PK-like)"/>
    <property type="match status" value="1"/>
</dbReference>
<dbReference type="PANTHER" id="PTHR47633">
    <property type="entry name" value="IMMUNOGLOBULIN"/>
    <property type="match status" value="1"/>
</dbReference>
<dbReference type="InterPro" id="IPR007110">
    <property type="entry name" value="Ig-like_dom"/>
</dbReference>
<dbReference type="Gene3D" id="2.60.40.10">
    <property type="entry name" value="Immunoglobulins"/>
    <property type="match status" value="5"/>
</dbReference>
<dbReference type="SMART" id="SM00220">
    <property type="entry name" value="S_TKc"/>
    <property type="match status" value="1"/>
</dbReference>
<evidence type="ECO:0000259" key="5">
    <source>
        <dbReference type="PROSITE" id="PS50835"/>
    </source>
</evidence>
<reference evidence="6 7" key="1">
    <citation type="submission" date="2016-04" db="EMBL/GenBank/DDBJ databases">
        <title>The genome of Intoshia linei affirms orthonectids as highly simplified spiralians.</title>
        <authorList>
            <person name="Mikhailov K.V."/>
            <person name="Slusarev G.S."/>
            <person name="Nikitin M.A."/>
            <person name="Logacheva M.D."/>
            <person name="Penin A."/>
            <person name="Aleoshin V."/>
            <person name="Panchin Y.V."/>
        </authorList>
    </citation>
    <scope>NUCLEOTIDE SEQUENCE [LARGE SCALE GENOMIC DNA]</scope>
    <source>
        <strain evidence="6">Intl2013</strain>
        <tissue evidence="6">Whole animal</tissue>
    </source>
</reference>
<dbReference type="PROSITE" id="PS50011">
    <property type="entry name" value="PROTEIN_KINASE_DOM"/>
    <property type="match status" value="1"/>
</dbReference>
<evidence type="ECO:0000256" key="3">
    <source>
        <dbReference type="ARBA" id="ARBA00023319"/>
    </source>
</evidence>
<dbReference type="InterPro" id="IPR000719">
    <property type="entry name" value="Prot_kinase_dom"/>
</dbReference>
<dbReference type="SMART" id="SM00409">
    <property type="entry name" value="IG"/>
    <property type="match status" value="3"/>
</dbReference>
<dbReference type="EMBL" id="LWCA01000072">
    <property type="protein sequence ID" value="OAF71190.1"/>
    <property type="molecule type" value="Genomic_DNA"/>
</dbReference>
<name>A0A177BAI1_9BILA</name>
<dbReference type="OrthoDB" id="6612025at2759"/>
<dbReference type="InterPro" id="IPR013098">
    <property type="entry name" value="Ig_I-set"/>
</dbReference>
<dbReference type="SUPFAM" id="SSF48726">
    <property type="entry name" value="Immunoglobulin"/>
    <property type="match status" value="5"/>
</dbReference>
<keyword evidence="3" id="KW-0393">Immunoglobulin domain</keyword>
<keyword evidence="2" id="KW-0677">Repeat</keyword>
<comment type="caution">
    <text evidence="6">The sequence shown here is derived from an EMBL/GenBank/DDBJ whole genome shotgun (WGS) entry which is preliminary data.</text>
</comment>
<feature type="domain" description="Ig-like" evidence="5">
    <location>
        <begin position="1272"/>
        <end position="1362"/>
    </location>
</feature>
<organism evidence="6 7">
    <name type="scientific">Intoshia linei</name>
    <dbReference type="NCBI Taxonomy" id="1819745"/>
    <lineage>
        <taxon>Eukaryota</taxon>
        <taxon>Metazoa</taxon>
        <taxon>Spiralia</taxon>
        <taxon>Lophotrochozoa</taxon>
        <taxon>Mesozoa</taxon>
        <taxon>Orthonectida</taxon>
        <taxon>Rhopaluridae</taxon>
        <taxon>Intoshia</taxon>
    </lineage>
</organism>
<dbReference type="Gene3D" id="3.30.200.20">
    <property type="entry name" value="Phosphorylase Kinase, domain 1"/>
    <property type="match status" value="1"/>
</dbReference>
<dbReference type="CDD" id="cd00063">
    <property type="entry name" value="FN3"/>
    <property type="match status" value="1"/>
</dbReference>
<feature type="domain" description="Ig-like" evidence="5">
    <location>
        <begin position="1400"/>
        <end position="1484"/>
    </location>
</feature>
<dbReference type="PROSITE" id="PS50835">
    <property type="entry name" value="IG_LIKE"/>
    <property type="match status" value="3"/>
</dbReference>
<protein>
    <submittedName>
        <fullName evidence="6">Uncharacterized protein</fullName>
    </submittedName>
</protein>